<protein>
    <submittedName>
        <fullName evidence="1">Uncharacterized protein</fullName>
    </submittedName>
</protein>
<proteinExistence type="predicted"/>
<name>A0A8S1RXI1_9CILI</name>
<dbReference type="EMBL" id="CAJJDN010000389">
    <property type="protein sequence ID" value="CAD8131154.1"/>
    <property type="molecule type" value="Genomic_DNA"/>
</dbReference>
<gene>
    <name evidence="1" type="ORF">PSON_ATCC_30995.1.T3890002</name>
</gene>
<evidence type="ECO:0000313" key="2">
    <source>
        <dbReference type="Proteomes" id="UP000692954"/>
    </source>
</evidence>
<evidence type="ECO:0000313" key="1">
    <source>
        <dbReference type="EMBL" id="CAD8131154.1"/>
    </source>
</evidence>
<sequence>MFFVRVIQQNVILQADNRIFWITKQQNYSQIDRLILNIDVLDRKIFIVSKNNVQIYYYNDSFHYLNVVINQTILKTLEPLANKSFEIIDAQFAKQNQLVLLDNYMESQSQRVVLQTHFHQCIIIITLITQLIMLI</sequence>
<organism evidence="1 2">
    <name type="scientific">Paramecium sonneborni</name>
    <dbReference type="NCBI Taxonomy" id="65129"/>
    <lineage>
        <taxon>Eukaryota</taxon>
        <taxon>Sar</taxon>
        <taxon>Alveolata</taxon>
        <taxon>Ciliophora</taxon>
        <taxon>Intramacronucleata</taxon>
        <taxon>Oligohymenophorea</taxon>
        <taxon>Peniculida</taxon>
        <taxon>Parameciidae</taxon>
        <taxon>Paramecium</taxon>
    </lineage>
</organism>
<reference evidence="1" key="1">
    <citation type="submission" date="2021-01" db="EMBL/GenBank/DDBJ databases">
        <authorList>
            <consortium name="Genoscope - CEA"/>
            <person name="William W."/>
        </authorList>
    </citation>
    <scope>NUCLEOTIDE SEQUENCE</scope>
</reference>
<dbReference type="AlphaFoldDB" id="A0A8S1RXI1"/>
<keyword evidence="2" id="KW-1185">Reference proteome</keyword>
<accession>A0A8S1RXI1</accession>
<comment type="caution">
    <text evidence="1">The sequence shown here is derived from an EMBL/GenBank/DDBJ whole genome shotgun (WGS) entry which is preliminary data.</text>
</comment>
<dbReference type="Proteomes" id="UP000692954">
    <property type="component" value="Unassembled WGS sequence"/>
</dbReference>